<sequence length="262" mass="30145">MEYKNSIIINSIVFIIMVFAAVNLNVTIVMAESTKQNTEKSISADEKKIIYLTFDDGPSNITNNILNILREKNVKATFFVIGNQIPDNENIIRRIASEGHSIGLHTYTHKYGNIYKSSDNFIKEMNITGDMVKKITGLESHIIRFPGGSRKHLNNKLLQKLHENKFKIYDWNIQASDGINAKTSPYKIFKETTTNPENLNSIILLMHCDYMHKNTCIALPKVIDYYKNQGYEFKIITEDTEELYFPISTKRTSGFFKKILTN</sequence>
<dbReference type="EMBL" id="CP018335">
    <property type="protein sequence ID" value="APM37986.1"/>
    <property type="molecule type" value="Genomic_DNA"/>
</dbReference>
<feature type="domain" description="NodB homology" evidence="2">
    <location>
        <begin position="48"/>
        <end position="234"/>
    </location>
</feature>
<evidence type="ECO:0000256" key="1">
    <source>
        <dbReference type="SAM" id="Phobius"/>
    </source>
</evidence>
<keyword evidence="1" id="KW-0472">Membrane</keyword>
<dbReference type="SUPFAM" id="SSF88713">
    <property type="entry name" value="Glycoside hydrolase/deacetylase"/>
    <property type="match status" value="1"/>
</dbReference>
<dbReference type="InterPro" id="IPR002509">
    <property type="entry name" value="NODB_dom"/>
</dbReference>
<accession>A0A1L5F4N4</accession>
<protein>
    <submittedName>
        <fullName evidence="3">Polysaccharide deacetylase</fullName>
    </submittedName>
</protein>
<dbReference type="Pfam" id="PF01522">
    <property type="entry name" value="Polysacc_deac_1"/>
    <property type="match status" value="1"/>
</dbReference>
<keyword evidence="1" id="KW-0812">Transmembrane</keyword>
<dbReference type="PROSITE" id="PS51677">
    <property type="entry name" value="NODB"/>
    <property type="match status" value="1"/>
</dbReference>
<dbReference type="GO" id="GO:0005975">
    <property type="term" value="P:carbohydrate metabolic process"/>
    <property type="evidence" value="ECO:0007669"/>
    <property type="project" value="InterPro"/>
</dbReference>
<organism evidence="3 4">
    <name type="scientific">Clostridium kluyveri</name>
    <dbReference type="NCBI Taxonomy" id="1534"/>
    <lineage>
        <taxon>Bacteria</taxon>
        <taxon>Bacillati</taxon>
        <taxon>Bacillota</taxon>
        <taxon>Clostridia</taxon>
        <taxon>Eubacteriales</taxon>
        <taxon>Clostridiaceae</taxon>
        <taxon>Clostridium</taxon>
    </lineage>
</organism>
<gene>
    <name evidence="3" type="ORF">BS101_04180</name>
</gene>
<dbReference type="GO" id="GO:0016810">
    <property type="term" value="F:hydrolase activity, acting on carbon-nitrogen (but not peptide) bonds"/>
    <property type="evidence" value="ECO:0007669"/>
    <property type="project" value="InterPro"/>
</dbReference>
<keyword evidence="1" id="KW-1133">Transmembrane helix</keyword>
<dbReference type="OrthoDB" id="258610at2"/>
<reference evidence="3 4" key="1">
    <citation type="submission" date="2016-12" db="EMBL/GenBank/DDBJ databases">
        <title>Complete genome sequence of Clostridium kluyveri JZZ isolated from the pit mud of a Chinese flavor liquor-making factory.</title>
        <authorList>
            <person name="Wang Y."/>
        </authorList>
    </citation>
    <scope>NUCLEOTIDE SEQUENCE [LARGE SCALE GENOMIC DNA]</scope>
    <source>
        <strain evidence="3 4">JZZ</strain>
    </source>
</reference>
<dbReference type="InterPro" id="IPR011330">
    <property type="entry name" value="Glyco_hydro/deAcase_b/a-brl"/>
</dbReference>
<dbReference type="Proteomes" id="UP000184604">
    <property type="component" value="Chromosome"/>
</dbReference>
<feature type="transmembrane region" description="Helical" evidence="1">
    <location>
        <begin position="7"/>
        <end position="31"/>
    </location>
</feature>
<dbReference type="PANTHER" id="PTHR10587:SF125">
    <property type="entry name" value="POLYSACCHARIDE DEACETYLASE YHEN-RELATED"/>
    <property type="match status" value="1"/>
</dbReference>
<evidence type="ECO:0000313" key="4">
    <source>
        <dbReference type="Proteomes" id="UP000184604"/>
    </source>
</evidence>
<name>A0A1L5F4N4_CLOKL</name>
<dbReference type="PANTHER" id="PTHR10587">
    <property type="entry name" value="GLYCOSYL TRANSFERASE-RELATED"/>
    <property type="match status" value="1"/>
</dbReference>
<proteinExistence type="predicted"/>
<dbReference type="InterPro" id="IPR050248">
    <property type="entry name" value="Polysacc_deacetylase_ArnD"/>
</dbReference>
<dbReference type="RefSeq" id="WP_073537682.1">
    <property type="nucleotide sequence ID" value="NZ_CP018335.1"/>
</dbReference>
<evidence type="ECO:0000313" key="3">
    <source>
        <dbReference type="EMBL" id="APM37986.1"/>
    </source>
</evidence>
<evidence type="ECO:0000259" key="2">
    <source>
        <dbReference type="PROSITE" id="PS51677"/>
    </source>
</evidence>
<dbReference type="CDD" id="cd10944">
    <property type="entry name" value="CE4_SmPgdA_like"/>
    <property type="match status" value="1"/>
</dbReference>
<dbReference type="AlphaFoldDB" id="A0A1L5F4N4"/>
<dbReference type="Gene3D" id="3.20.20.370">
    <property type="entry name" value="Glycoside hydrolase/deacetylase"/>
    <property type="match status" value="1"/>
</dbReference>